<keyword evidence="2" id="KW-0812">Transmembrane</keyword>
<dbReference type="EMBL" id="KZ772774">
    <property type="protein sequence ID" value="PTQ32185.1"/>
    <property type="molecule type" value="Genomic_DNA"/>
</dbReference>
<protein>
    <submittedName>
        <fullName evidence="3">Uncharacterized protein</fullName>
    </submittedName>
</protein>
<evidence type="ECO:0000313" key="3">
    <source>
        <dbReference type="EMBL" id="PTQ32185.1"/>
    </source>
</evidence>
<sequence length="124" mass="13597">MVFRCTDALTVIVTYSGNYLGAVEYCKERCHGSKVEPRQGFSDGSNIARSDPDHSGLSSLDCRTVGYSASASAALEAVAPGLNSQLRSSLSVYYKQFTIHLGNVLYIFGIWIFVWLNSFLCLVN</sequence>
<keyword evidence="2" id="KW-1133">Transmembrane helix</keyword>
<evidence type="ECO:0000256" key="2">
    <source>
        <dbReference type="SAM" id="Phobius"/>
    </source>
</evidence>
<gene>
    <name evidence="3" type="ORF">MARPO_0102s0049</name>
</gene>
<evidence type="ECO:0000256" key="1">
    <source>
        <dbReference type="SAM" id="MobiDB-lite"/>
    </source>
</evidence>
<accession>A0A2R6WEB6</accession>
<feature type="region of interest" description="Disordered" evidence="1">
    <location>
        <begin position="35"/>
        <end position="55"/>
    </location>
</feature>
<organism evidence="3 4">
    <name type="scientific">Marchantia polymorpha</name>
    <name type="common">Common liverwort</name>
    <name type="synonym">Marchantia aquatica</name>
    <dbReference type="NCBI Taxonomy" id="3197"/>
    <lineage>
        <taxon>Eukaryota</taxon>
        <taxon>Viridiplantae</taxon>
        <taxon>Streptophyta</taxon>
        <taxon>Embryophyta</taxon>
        <taxon>Marchantiophyta</taxon>
        <taxon>Marchantiopsida</taxon>
        <taxon>Marchantiidae</taxon>
        <taxon>Marchantiales</taxon>
        <taxon>Marchantiaceae</taxon>
        <taxon>Marchantia</taxon>
    </lineage>
</organism>
<keyword evidence="2" id="KW-0472">Membrane</keyword>
<proteinExistence type="predicted"/>
<evidence type="ECO:0000313" key="4">
    <source>
        <dbReference type="Proteomes" id="UP000244005"/>
    </source>
</evidence>
<dbReference type="AlphaFoldDB" id="A0A2R6WEB6"/>
<dbReference type="Gramene" id="Mp7g17910.1">
    <property type="protein sequence ID" value="Mp7g17910.1.cds1"/>
    <property type="gene ID" value="Mp7g17910"/>
</dbReference>
<feature type="transmembrane region" description="Helical" evidence="2">
    <location>
        <begin position="97"/>
        <end position="116"/>
    </location>
</feature>
<keyword evidence="4" id="KW-1185">Reference proteome</keyword>
<reference evidence="4" key="1">
    <citation type="journal article" date="2017" name="Cell">
        <title>Insights into land plant evolution garnered from the Marchantia polymorpha genome.</title>
        <authorList>
            <person name="Bowman J.L."/>
            <person name="Kohchi T."/>
            <person name="Yamato K.T."/>
            <person name="Jenkins J."/>
            <person name="Shu S."/>
            <person name="Ishizaki K."/>
            <person name="Yamaoka S."/>
            <person name="Nishihama R."/>
            <person name="Nakamura Y."/>
            <person name="Berger F."/>
            <person name="Adam C."/>
            <person name="Aki S.S."/>
            <person name="Althoff F."/>
            <person name="Araki T."/>
            <person name="Arteaga-Vazquez M.A."/>
            <person name="Balasubrmanian S."/>
            <person name="Barry K."/>
            <person name="Bauer D."/>
            <person name="Boehm C.R."/>
            <person name="Briginshaw L."/>
            <person name="Caballero-Perez J."/>
            <person name="Catarino B."/>
            <person name="Chen F."/>
            <person name="Chiyoda S."/>
            <person name="Chovatia M."/>
            <person name="Davies K.M."/>
            <person name="Delmans M."/>
            <person name="Demura T."/>
            <person name="Dierschke T."/>
            <person name="Dolan L."/>
            <person name="Dorantes-Acosta A.E."/>
            <person name="Eklund D.M."/>
            <person name="Florent S.N."/>
            <person name="Flores-Sandoval E."/>
            <person name="Fujiyama A."/>
            <person name="Fukuzawa H."/>
            <person name="Galik B."/>
            <person name="Grimanelli D."/>
            <person name="Grimwood J."/>
            <person name="Grossniklaus U."/>
            <person name="Hamada T."/>
            <person name="Haseloff J."/>
            <person name="Hetherington A.J."/>
            <person name="Higo A."/>
            <person name="Hirakawa Y."/>
            <person name="Hundley H.N."/>
            <person name="Ikeda Y."/>
            <person name="Inoue K."/>
            <person name="Inoue S.I."/>
            <person name="Ishida S."/>
            <person name="Jia Q."/>
            <person name="Kakita M."/>
            <person name="Kanazawa T."/>
            <person name="Kawai Y."/>
            <person name="Kawashima T."/>
            <person name="Kennedy M."/>
            <person name="Kinose K."/>
            <person name="Kinoshita T."/>
            <person name="Kohara Y."/>
            <person name="Koide E."/>
            <person name="Komatsu K."/>
            <person name="Kopischke S."/>
            <person name="Kubo M."/>
            <person name="Kyozuka J."/>
            <person name="Lagercrantz U."/>
            <person name="Lin S.S."/>
            <person name="Lindquist E."/>
            <person name="Lipzen A.M."/>
            <person name="Lu C.W."/>
            <person name="De Luna E."/>
            <person name="Martienssen R.A."/>
            <person name="Minamino N."/>
            <person name="Mizutani M."/>
            <person name="Mizutani M."/>
            <person name="Mochizuki N."/>
            <person name="Monte I."/>
            <person name="Mosher R."/>
            <person name="Nagasaki H."/>
            <person name="Nakagami H."/>
            <person name="Naramoto S."/>
            <person name="Nishitani K."/>
            <person name="Ohtani M."/>
            <person name="Okamoto T."/>
            <person name="Okumura M."/>
            <person name="Phillips J."/>
            <person name="Pollak B."/>
            <person name="Reinders A."/>
            <person name="Rovekamp M."/>
            <person name="Sano R."/>
            <person name="Sawa S."/>
            <person name="Schmid M.W."/>
            <person name="Shirakawa M."/>
            <person name="Solano R."/>
            <person name="Spunde A."/>
            <person name="Suetsugu N."/>
            <person name="Sugano S."/>
            <person name="Sugiyama A."/>
            <person name="Sun R."/>
            <person name="Suzuki Y."/>
            <person name="Takenaka M."/>
            <person name="Takezawa D."/>
            <person name="Tomogane H."/>
            <person name="Tsuzuki M."/>
            <person name="Ueda T."/>
            <person name="Umeda M."/>
            <person name="Ward J.M."/>
            <person name="Watanabe Y."/>
            <person name="Yazaki K."/>
            <person name="Yokoyama R."/>
            <person name="Yoshitake Y."/>
            <person name="Yotsui I."/>
            <person name="Zachgo S."/>
            <person name="Schmutz J."/>
        </authorList>
    </citation>
    <scope>NUCLEOTIDE SEQUENCE [LARGE SCALE GENOMIC DNA]</scope>
    <source>
        <strain evidence="4">Tak-1</strain>
    </source>
</reference>
<dbReference type="Proteomes" id="UP000244005">
    <property type="component" value="Unassembled WGS sequence"/>
</dbReference>
<name>A0A2R6WEB6_MARPO</name>